<reference evidence="2 3" key="1">
    <citation type="submission" date="2010-10" db="EMBL/GenBank/DDBJ databases">
        <title>Complete sequence of Frankia sp. EuI1c.</title>
        <authorList>
            <consortium name="US DOE Joint Genome Institute"/>
            <person name="Lucas S."/>
            <person name="Copeland A."/>
            <person name="Lapidus A."/>
            <person name="Cheng J.-F."/>
            <person name="Bruce D."/>
            <person name="Goodwin L."/>
            <person name="Pitluck S."/>
            <person name="Chertkov O."/>
            <person name="Detter J.C."/>
            <person name="Han C."/>
            <person name="Tapia R."/>
            <person name="Land M."/>
            <person name="Hauser L."/>
            <person name="Jeffries C."/>
            <person name="Kyrpides N."/>
            <person name="Ivanova N."/>
            <person name="Mikhailova N."/>
            <person name="Beauchemin N."/>
            <person name="Sen A."/>
            <person name="Sur S.A."/>
            <person name="Gtari M."/>
            <person name="Wall L."/>
            <person name="Tisa L."/>
            <person name="Woyke T."/>
        </authorList>
    </citation>
    <scope>NUCLEOTIDE SEQUENCE [LARGE SCALE GENOMIC DNA]</scope>
    <source>
        <strain evidence="3">DSM 45817 / CECT 9037 / EuI1c</strain>
    </source>
</reference>
<feature type="transmembrane region" description="Helical" evidence="1">
    <location>
        <begin position="213"/>
        <end position="232"/>
    </location>
</feature>
<dbReference type="PANTHER" id="PTHR37314">
    <property type="entry name" value="SLR0142 PROTEIN"/>
    <property type="match status" value="1"/>
</dbReference>
<evidence type="ECO:0008006" key="4">
    <source>
        <dbReference type="Google" id="ProtNLM"/>
    </source>
</evidence>
<dbReference type="HOGENOM" id="CLU_061825_2_0_11"/>
<gene>
    <name evidence="2" type="ordered locus">FraEuI1c_1594</name>
</gene>
<accession>E3J8S0</accession>
<dbReference type="InParanoid" id="E3J8S0"/>
<evidence type="ECO:0000256" key="1">
    <source>
        <dbReference type="SAM" id="Phobius"/>
    </source>
</evidence>
<feature type="transmembrane region" description="Helical" evidence="1">
    <location>
        <begin position="70"/>
        <end position="92"/>
    </location>
</feature>
<dbReference type="Proteomes" id="UP000002484">
    <property type="component" value="Chromosome"/>
</dbReference>
<keyword evidence="3" id="KW-1185">Reference proteome</keyword>
<feature type="transmembrane region" description="Helical" evidence="1">
    <location>
        <begin position="104"/>
        <end position="126"/>
    </location>
</feature>
<organism evidence="2 3">
    <name type="scientific">Pseudofrankia inefficax (strain DSM 45817 / CECT 9037 / DDB 130130 / EuI1c)</name>
    <name type="common">Frankia inefficax</name>
    <dbReference type="NCBI Taxonomy" id="298654"/>
    <lineage>
        <taxon>Bacteria</taxon>
        <taxon>Bacillati</taxon>
        <taxon>Actinomycetota</taxon>
        <taxon>Actinomycetes</taxon>
        <taxon>Frankiales</taxon>
        <taxon>Frankiaceae</taxon>
        <taxon>Pseudofrankia</taxon>
    </lineage>
</organism>
<dbReference type="Pfam" id="PF06912">
    <property type="entry name" value="DUF1275"/>
    <property type="match status" value="1"/>
</dbReference>
<proteinExistence type="predicted"/>
<feature type="transmembrane region" description="Helical" evidence="1">
    <location>
        <begin position="20"/>
        <end position="40"/>
    </location>
</feature>
<dbReference type="STRING" id="298654.FraEuI1c_1594"/>
<sequence>MRQNLVDAWRTVVPARDDPSGPLPALLVVLTFVTGLVDAFSYLELRHVFVANMTGNVVFLAFSLGGSREFVWWASLLAFSAFVAGALAGGRIAHLHGTHRGRQLLLAVSVQTVLVVVAFVLDVVLARPYSDGAATAMISLLAVGMGIQNATVLMLDVPGLTTTVMTRTITGIMADSANGHGRRQIGRRALSVVCLFIGALSGAMLIEHGHGEWELLVAIGLLIVVVAAAVRVRTSTAAWTRKPPEAEATGGGPSPV</sequence>
<keyword evidence="1" id="KW-1133">Transmembrane helix</keyword>
<dbReference type="InterPro" id="IPR010699">
    <property type="entry name" value="DUF1275"/>
</dbReference>
<feature type="transmembrane region" description="Helical" evidence="1">
    <location>
        <begin position="132"/>
        <end position="155"/>
    </location>
</feature>
<dbReference type="eggNOG" id="COG3619">
    <property type="taxonomic scope" value="Bacteria"/>
</dbReference>
<keyword evidence="1" id="KW-0812">Transmembrane</keyword>
<dbReference type="EMBL" id="CP002299">
    <property type="protein sequence ID" value="ADP79653.1"/>
    <property type="molecule type" value="Genomic_DNA"/>
</dbReference>
<dbReference type="AlphaFoldDB" id="E3J8S0"/>
<keyword evidence="1" id="KW-0472">Membrane</keyword>
<feature type="transmembrane region" description="Helical" evidence="1">
    <location>
        <begin position="189"/>
        <end position="207"/>
    </location>
</feature>
<dbReference type="PANTHER" id="PTHR37314:SF4">
    <property type="entry name" value="UPF0700 TRANSMEMBRANE PROTEIN YOAK"/>
    <property type="match status" value="1"/>
</dbReference>
<evidence type="ECO:0000313" key="3">
    <source>
        <dbReference type="Proteomes" id="UP000002484"/>
    </source>
</evidence>
<dbReference type="RefSeq" id="WP_013422772.1">
    <property type="nucleotide sequence ID" value="NC_014666.1"/>
</dbReference>
<dbReference type="KEGG" id="fri:FraEuI1c_1594"/>
<evidence type="ECO:0000313" key="2">
    <source>
        <dbReference type="EMBL" id="ADP79653.1"/>
    </source>
</evidence>
<protein>
    <recommendedName>
        <fullName evidence="4">DUF1275 domain-containing protein</fullName>
    </recommendedName>
</protein>
<name>E3J8S0_PSEI1</name>